<dbReference type="AlphaFoldDB" id="A0A3M8QZC0"/>
<comment type="caution">
    <text evidence="2">The sequence shown here is derived from an EMBL/GenBank/DDBJ whole genome shotgun (WGS) entry which is preliminary data.</text>
</comment>
<accession>A0A3M8QZC0</accession>
<gene>
    <name evidence="2" type="ORF">EC580_08035</name>
</gene>
<evidence type="ECO:0000313" key="2">
    <source>
        <dbReference type="EMBL" id="RNF61627.1"/>
    </source>
</evidence>
<protein>
    <submittedName>
        <fullName evidence="2">Uncharacterized protein</fullName>
    </submittedName>
</protein>
<dbReference type="EMBL" id="RIZI01000167">
    <property type="protein sequence ID" value="RNF61627.1"/>
    <property type="molecule type" value="Genomic_DNA"/>
</dbReference>
<evidence type="ECO:0000256" key="1">
    <source>
        <dbReference type="SAM" id="MobiDB-lite"/>
    </source>
</evidence>
<proteinExistence type="predicted"/>
<feature type="compositionally biased region" description="Basic and acidic residues" evidence="1">
    <location>
        <begin position="49"/>
        <end position="61"/>
    </location>
</feature>
<feature type="region of interest" description="Disordered" evidence="1">
    <location>
        <begin position="49"/>
        <end position="70"/>
    </location>
</feature>
<name>A0A3M8QZC0_9PROT</name>
<sequence>MSGWGCPYEMVGRCQRVLDRPCDPGMKGCILAGRFVFSNSAKNTARLLEEKGGTAETKAQDDVPGSPITS</sequence>
<reference evidence="2" key="1">
    <citation type="submission" date="2018-10" db="EMBL/GenBank/DDBJ databases">
        <title>Acidithiobacillus sulfuriphilus sp. nov.: an extremely acidophilic sulfur-oxidizing chemolithotroph isolated from a neutral pH environment.</title>
        <authorList>
            <person name="Falagan C."/>
            <person name="Moya-Beltran A."/>
            <person name="Quatrini R."/>
            <person name="Johnson D.B."/>
        </authorList>
    </citation>
    <scope>NUCLEOTIDE SEQUENCE [LARGE SCALE GENOMIC DNA]</scope>
    <source>
        <strain evidence="2">CJ-2</strain>
    </source>
</reference>
<organism evidence="2">
    <name type="scientific">Acidithiobacillus sulfuriphilus</name>
    <dbReference type="NCBI Taxonomy" id="1867749"/>
    <lineage>
        <taxon>Bacteria</taxon>
        <taxon>Pseudomonadati</taxon>
        <taxon>Pseudomonadota</taxon>
        <taxon>Acidithiobacillia</taxon>
        <taxon>Acidithiobacillales</taxon>
        <taxon>Acidithiobacillaceae</taxon>
        <taxon>Acidithiobacillus</taxon>
    </lineage>
</organism>